<dbReference type="SMART" id="SM00066">
    <property type="entry name" value="GAL4"/>
    <property type="match status" value="1"/>
</dbReference>
<feature type="compositionally biased region" description="Polar residues" evidence="5">
    <location>
        <begin position="71"/>
        <end position="81"/>
    </location>
</feature>
<evidence type="ECO:0000256" key="5">
    <source>
        <dbReference type="SAM" id="MobiDB-lite"/>
    </source>
</evidence>
<sequence length="120" mass="13239">MGPRRSHRKSRNGCPECKTRRVKCDERYPCTNCVKHGIPCSYVAPIDTHDTPTSSASSAAQSPAHVRTEVYSHSQSVSHPDNSPWGLANADIAESPNRSGLLEILPRSSQDAPTLKEDWR</sequence>
<keyword evidence="3" id="KW-0804">Transcription</keyword>
<evidence type="ECO:0000256" key="1">
    <source>
        <dbReference type="ARBA" id="ARBA00023015"/>
    </source>
</evidence>
<keyword evidence="4" id="KW-0539">Nucleus</keyword>
<keyword evidence="2" id="KW-0238">DNA-binding</keyword>
<dbReference type="Gene3D" id="4.10.240.10">
    <property type="entry name" value="Zn(2)-C6 fungal-type DNA-binding domain"/>
    <property type="match status" value="1"/>
</dbReference>
<dbReference type="OrthoDB" id="5350673at2759"/>
<dbReference type="PROSITE" id="PS50048">
    <property type="entry name" value="ZN2_CY6_FUNGAL_2"/>
    <property type="match status" value="1"/>
</dbReference>
<dbReference type="GO" id="GO:0003677">
    <property type="term" value="F:DNA binding"/>
    <property type="evidence" value="ECO:0007669"/>
    <property type="project" value="UniProtKB-KW"/>
</dbReference>
<organism evidence="7 8">
    <name type="scientific">Penicillium decumbens</name>
    <dbReference type="NCBI Taxonomy" id="69771"/>
    <lineage>
        <taxon>Eukaryota</taxon>
        <taxon>Fungi</taxon>
        <taxon>Dikarya</taxon>
        <taxon>Ascomycota</taxon>
        <taxon>Pezizomycotina</taxon>
        <taxon>Eurotiomycetes</taxon>
        <taxon>Eurotiomycetidae</taxon>
        <taxon>Eurotiales</taxon>
        <taxon>Aspergillaceae</taxon>
        <taxon>Penicillium</taxon>
    </lineage>
</organism>
<accession>A0A1V6PME4</accession>
<dbReference type="EMBL" id="MDYL01000001">
    <property type="protein sequence ID" value="OQD78190.1"/>
    <property type="molecule type" value="Genomic_DNA"/>
</dbReference>
<dbReference type="InterPro" id="IPR052400">
    <property type="entry name" value="Zn2-C6_fungal_TF"/>
</dbReference>
<evidence type="ECO:0000256" key="4">
    <source>
        <dbReference type="ARBA" id="ARBA00023242"/>
    </source>
</evidence>
<keyword evidence="8" id="KW-1185">Reference proteome</keyword>
<gene>
    <name evidence="7" type="ORF">PENDEC_c001G05072</name>
</gene>
<comment type="caution">
    <text evidence="7">The sequence shown here is derived from an EMBL/GenBank/DDBJ whole genome shotgun (WGS) entry which is preliminary data.</text>
</comment>
<evidence type="ECO:0000313" key="7">
    <source>
        <dbReference type="EMBL" id="OQD78190.1"/>
    </source>
</evidence>
<dbReference type="Pfam" id="PF00172">
    <property type="entry name" value="Zn_clus"/>
    <property type="match status" value="1"/>
</dbReference>
<dbReference type="GO" id="GO:0008270">
    <property type="term" value="F:zinc ion binding"/>
    <property type="evidence" value="ECO:0007669"/>
    <property type="project" value="InterPro"/>
</dbReference>
<proteinExistence type="predicted"/>
<dbReference type="CDD" id="cd00067">
    <property type="entry name" value="GAL4"/>
    <property type="match status" value="1"/>
</dbReference>
<dbReference type="PANTHER" id="PTHR47657">
    <property type="entry name" value="STEROL REGULATORY ELEMENT-BINDING PROTEIN ECM22"/>
    <property type="match status" value="1"/>
</dbReference>
<dbReference type="PANTHER" id="PTHR47657:SF7">
    <property type="entry name" value="STEROL REGULATORY ELEMENT-BINDING PROTEIN ECM22"/>
    <property type="match status" value="1"/>
</dbReference>
<dbReference type="PROSITE" id="PS00463">
    <property type="entry name" value="ZN2_CY6_FUNGAL_1"/>
    <property type="match status" value="1"/>
</dbReference>
<dbReference type="GO" id="GO:0000981">
    <property type="term" value="F:DNA-binding transcription factor activity, RNA polymerase II-specific"/>
    <property type="evidence" value="ECO:0007669"/>
    <property type="project" value="InterPro"/>
</dbReference>
<feature type="compositionally biased region" description="Low complexity" evidence="5">
    <location>
        <begin position="54"/>
        <end position="64"/>
    </location>
</feature>
<name>A0A1V6PME4_PENDC</name>
<dbReference type="SUPFAM" id="SSF57701">
    <property type="entry name" value="Zn2/Cys6 DNA-binding domain"/>
    <property type="match status" value="1"/>
</dbReference>
<reference evidence="8" key="1">
    <citation type="journal article" date="2017" name="Nat. Microbiol.">
        <title>Global analysis of biosynthetic gene clusters reveals vast potential of secondary metabolite production in Penicillium species.</title>
        <authorList>
            <person name="Nielsen J.C."/>
            <person name="Grijseels S."/>
            <person name="Prigent S."/>
            <person name="Ji B."/>
            <person name="Dainat J."/>
            <person name="Nielsen K.F."/>
            <person name="Frisvad J.C."/>
            <person name="Workman M."/>
            <person name="Nielsen J."/>
        </authorList>
    </citation>
    <scope>NUCLEOTIDE SEQUENCE [LARGE SCALE GENOMIC DNA]</scope>
    <source>
        <strain evidence="8">IBT 11843</strain>
    </source>
</reference>
<protein>
    <recommendedName>
        <fullName evidence="6">Zn(2)-C6 fungal-type domain-containing protein</fullName>
    </recommendedName>
</protein>
<evidence type="ECO:0000256" key="2">
    <source>
        <dbReference type="ARBA" id="ARBA00023125"/>
    </source>
</evidence>
<dbReference type="Proteomes" id="UP000191522">
    <property type="component" value="Unassembled WGS sequence"/>
</dbReference>
<dbReference type="STRING" id="69771.A0A1V6PME4"/>
<keyword evidence="1" id="KW-0805">Transcription regulation</keyword>
<dbReference type="AlphaFoldDB" id="A0A1V6PME4"/>
<evidence type="ECO:0000259" key="6">
    <source>
        <dbReference type="PROSITE" id="PS50048"/>
    </source>
</evidence>
<feature type="region of interest" description="Disordered" evidence="5">
    <location>
        <begin position="49"/>
        <end position="120"/>
    </location>
</feature>
<feature type="domain" description="Zn(2)-C6 fungal-type" evidence="6">
    <location>
        <begin position="13"/>
        <end position="42"/>
    </location>
</feature>
<evidence type="ECO:0000256" key="3">
    <source>
        <dbReference type="ARBA" id="ARBA00023163"/>
    </source>
</evidence>
<dbReference type="InterPro" id="IPR036864">
    <property type="entry name" value="Zn2-C6_fun-type_DNA-bd_sf"/>
</dbReference>
<dbReference type="InterPro" id="IPR001138">
    <property type="entry name" value="Zn2Cys6_DnaBD"/>
</dbReference>
<evidence type="ECO:0000313" key="8">
    <source>
        <dbReference type="Proteomes" id="UP000191522"/>
    </source>
</evidence>